<reference evidence="1" key="1">
    <citation type="submission" date="2024-01" db="EMBL/GenBank/DDBJ databases">
        <authorList>
            <person name="Webb A."/>
        </authorList>
    </citation>
    <scope>NUCLEOTIDE SEQUENCE</scope>
    <source>
        <strain evidence="1">Pm1</strain>
    </source>
</reference>
<comment type="caution">
    <text evidence="1">The sequence shown here is derived from an EMBL/GenBank/DDBJ whole genome shotgun (WGS) entry which is preliminary data.</text>
</comment>
<dbReference type="Proteomes" id="UP001162060">
    <property type="component" value="Unassembled WGS sequence"/>
</dbReference>
<name>A0AAV1VM11_9STRA</name>
<accession>A0AAV1VM11</accession>
<evidence type="ECO:0008006" key="3">
    <source>
        <dbReference type="Google" id="ProtNLM"/>
    </source>
</evidence>
<gene>
    <name evidence="1" type="ORF">PM001_LOCUS32489</name>
</gene>
<dbReference type="AlphaFoldDB" id="A0AAV1VM11"/>
<evidence type="ECO:0000313" key="1">
    <source>
        <dbReference type="EMBL" id="CAK7947339.1"/>
    </source>
</evidence>
<evidence type="ECO:0000313" key="2">
    <source>
        <dbReference type="Proteomes" id="UP001162060"/>
    </source>
</evidence>
<sequence length="128" mass="13640">MIAAVFCSRSALAALVPSVRLSSTGRGNREDLGVGEGAACNMARDVLSRCRTEPNPWNYGQRMSPPPMGSFCGVRVDSRSSWLSPRSRCCRWVTPIKDPLAAFSLSDFTKSRALAHYCPAAASASAAG</sequence>
<protein>
    <recommendedName>
        <fullName evidence="3">Secreted protein</fullName>
    </recommendedName>
</protein>
<organism evidence="1 2">
    <name type="scientific">Peronospora matthiolae</name>
    <dbReference type="NCBI Taxonomy" id="2874970"/>
    <lineage>
        <taxon>Eukaryota</taxon>
        <taxon>Sar</taxon>
        <taxon>Stramenopiles</taxon>
        <taxon>Oomycota</taxon>
        <taxon>Peronosporomycetes</taxon>
        <taxon>Peronosporales</taxon>
        <taxon>Peronosporaceae</taxon>
        <taxon>Peronospora</taxon>
    </lineage>
</organism>
<dbReference type="EMBL" id="CAKLBY020000378">
    <property type="protein sequence ID" value="CAK7947339.1"/>
    <property type="molecule type" value="Genomic_DNA"/>
</dbReference>
<proteinExistence type="predicted"/>